<dbReference type="PANTHER" id="PTHR33653:SF1">
    <property type="entry name" value="RIBONUCLEASE VAPC2"/>
    <property type="match status" value="1"/>
</dbReference>
<evidence type="ECO:0000256" key="6">
    <source>
        <dbReference type="ARBA" id="ARBA00038093"/>
    </source>
</evidence>
<proteinExistence type="inferred from homology"/>
<keyword evidence="3" id="KW-0479">Metal-binding</keyword>
<protein>
    <submittedName>
        <fullName evidence="8">PIN (PilT N terminus) domain</fullName>
    </submittedName>
</protein>
<dbReference type="InterPro" id="IPR002716">
    <property type="entry name" value="PIN_dom"/>
</dbReference>
<evidence type="ECO:0000256" key="2">
    <source>
        <dbReference type="ARBA" id="ARBA00022722"/>
    </source>
</evidence>
<evidence type="ECO:0000256" key="3">
    <source>
        <dbReference type="ARBA" id="ARBA00022723"/>
    </source>
</evidence>
<keyword evidence="2" id="KW-0540">Nuclease</keyword>
<evidence type="ECO:0000259" key="7">
    <source>
        <dbReference type="SMART" id="SM00670"/>
    </source>
</evidence>
<evidence type="ECO:0000256" key="5">
    <source>
        <dbReference type="ARBA" id="ARBA00022842"/>
    </source>
</evidence>
<name>A0A3B0Y0S1_9ZZZZ</name>
<organism evidence="8">
    <name type="scientific">hydrothermal vent metagenome</name>
    <dbReference type="NCBI Taxonomy" id="652676"/>
    <lineage>
        <taxon>unclassified sequences</taxon>
        <taxon>metagenomes</taxon>
        <taxon>ecological metagenomes</taxon>
    </lineage>
</organism>
<dbReference type="EMBL" id="UOFJ01000063">
    <property type="protein sequence ID" value="VAW62094.1"/>
    <property type="molecule type" value="Genomic_DNA"/>
</dbReference>
<evidence type="ECO:0000256" key="1">
    <source>
        <dbReference type="ARBA" id="ARBA00001946"/>
    </source>
</evidence>
<dbReference type="AlphaFoldDB" id="A0A3B0Y0S1"/>
<dbReference type="GO" id="GO:0004518">
    <property type="term" value="F:nuclease activity"/>
    <property type="evidence" value="ECO:0007669"/>
    <property type="project" value="UniProtKB-KW"/>
</dbReference>
<keyword evidence="4" id="KW-0378">Hydrolase</keyword>
<sequence length="133" mass="15151">MTPRFLLDTNILSDLIRHPQGRVFDKISQLGEKHIFTSIVVACELRFGAQKKASSRLTQRIEDILSYIEVLPCEAPLDYHYAFIRHTLEKNGTPIGPNDLLIAAHARSENAVLVSANLREFSRVPELKLENWL</sequence>
<dbReference type="PANTHER" id="PTHR33653">
    <property type="entry name" value="RIBONUCLEASE VAPC2"/>
    <property type="match status" value="1"/>
</dbReference>
<dbReference type="Gene3D" id="3.40.50.1010">
    <property type="entry name" value="5'-nuclease"/>
    <property type="match status" value="1"/>
</dbReference>
<dbReference type="SMART" id="SM00670">
    <property type="entry name" value="PINc"/>
    <property type="match status" value="1"/>
</dbReference>
<feature type="domain" description="PIN" evidence="7">
    <location>
        <begin position="3"/>
        <end position="122"/>
    </location>
</feature>
<dbReference type="InterPro" id="IPR050556">
    <property type="entry name" value="Type_II_TA_system_RNase"/>
</dbReference>
<accession>A0A3B0Y0S1</accession>
<dbReference type="GO" id="GO:0016787">
    <property type="term" value="F:hydrolase activity"/>
    <property type="evidence" value="ECO:0007669"/>
    <property type="project" value="UniProtKB-KW"/>
</dbReference>
<gene>
    <name evidence="8" type="ORF">MNBD_GAMMA10-588</name>
</gene>
<comment type="cofactor">
    <cofactor evidence="1">
        <name>Mg(2+)</name>
        <dbReference type="ChEBI" id="CHEBI:18420"/>
    </cofactor>
</comment>
<evidence type="ECO:0000313" key="8">
    <source>
        <dbReference type="EMBL" id="VAW62094.1"/>
    </source>
</evidence>
<dbReference type="Pfam" id="PF01850">
    <property type="entry name" value="PIN"/>
    <property type="match status" value="1"/>
</dbReference>
<dbReference type="CDD" id="cd18748">
    <property type="entry name" value="PIN_VapC4-5_FitB-like"/>
    <property type="match status" value="1"/>
</dbReference>
<keyword evidence="5" id="KW-0460">Magnesium</keyword>
<comment type="similarity">
    <text evidence="6">Belongs to the PINc/VapC protein family.</text>
</comment>
<dbReference type="GO" id="GO:0046872">
    <property type="term" value="F:metal ion binding"/>
    <property type="evidence" value="ECO:0007669"/>
    <property type="project" value="UniProtKB-KW"/>
</dbReference>
<evidence type="ECO:0000256" key="4">
    <source>
        <dbReference type="ARBA" id="ARBA00022801"/>
    </source>
</evidence>
<dbReference type="SUPFAM" id="SSF88723">
    <property type="entry name" value="PIN domain-like"/>
    <property type="match status" value="1"/>
</dbReference>
<dbReference type="InterPro" id="IPR029060">
    <property type="entry name" value="PIN-like_dom_sf"/>
</dbReference>
<reference evidence="8" key="1">
    <citation type="submission" date="2018-06" db="EMBL/GenBank/DDBJ databases">
        <authorList>
            <person name="Zhirakovskaya E."/>
        </authorList>
    </citation>
    <scope>NUCLEOTIDE SEQUENCE</scope>
</reference>